<evidence type="ECO:0000256" key="1">
    <source>
        <dbReference type="ARBA" id="ARBA00004651"/>
    </source>
</evidence>
<dbReference type="Pfam" id="PF00892">
    <property type="entry name" value="EamA"/>
    <property type="match status" value="1"/>
</dbReference>
<feature type="domain" description="EamA" evidence="7">
    <location>
        <begin position="11"/>
        <end position="139"/>
    </location>
</feature>
<evidence type="ECO:0000256" key="6">
    <source>
        <dbReference type="SAM" id="Phobius"/>
    </source>
</evidence>
<feature type="transmembrane region" description="Helical" evidence="6">
    <location>
        <begin position="70"/>
        <end position="90"/>
    </location>
</feature>
<feature type="transmembrane region" description="Helical" evidence="6">
    <location>
        <begin position="152"/>
        <end position="173"/>
    </location>
</feature>
<organism evidence="8 9">
    <name type="scientific">Thermithiobacillus plumbiphilus</name>
    <dbReference type="NCBI Taxonomy" id="1729899"/>
    <lineage>
        <taxon>Bacteria</taxon>
        <taxon>Pseudomonadati</taxon>
        <taxon>Pseudomonadota</taxon>
        <taxon>Acidithiobacillia</taxon>
        <taxon>Acidithiobacillales</taxon>
        <taxon>Thermithiobacillaceae</taxon>
        <taxon>Thermithiobacillus</taxon>
    </lineage>
</organism>
<feature type="transmembrane region" description="Helical" evidence="6">
    <location>
        <begin position="40"/>
        <end position="58"/>
    </location>
</feature>
<keyword evidence="2" id="KW-1003">Cell membrane</keyword>
<keyword evidence="5 6" id="KW-0472">Membrane</keyword>
<name>A0ABU9D435_9PROT</name>
<feature type="transmembrane region" description="Helical" evidence="6">
    <location>
        <begin position="270"/>
        <end position="287"/>
    </location>
</feature>
<evidence type="ECO:0000256" key="2">
    <source>
        <dbReference type="ARBA" id="ARBA00022475"/>
    </source>
</evidence>
<feature type="transmembrane region" description="Helical" evidence="6">
    <location>
        <begin position="96"/>
        <end position="116"/>
    </location>
</feature>
<evidence type="ECO:0000313" key="9">
    <source>
        <dbReference type="Proteomes" id="UP001446205"/>
    </source>
</evidence>
<dbReference type="InterPro" id="IPR051258">
    <property type="entry name" value="Diverse_Substrate_Transporter"/>
</dbReference>
<dbReference type="InterPro" id="IPR000620">
    <property type="entry name" value="EamA_dom"/>
</dbReference>
<proteinExistence type="predicted"/>
<protein>
    <submittedName>
        <fullName evidence="8">DMT family transporter</fullName>
    </submittedName>
</protein>
<evidence type="ECO:0000259" key="7">
    <source>
        <dbReference type="Pfam" id="PF00892"/>
    </source>
</evidence>
<feature type="transmembrane region" description="Helical" evidence="6">
    <location>
        <begin position="12"/>
        <end position="28"/>
    </location>
</feature>
<dbReference type="SUPFAM" id="SSF103481">
    <property type="entry name" value="Multidrug resistance efflux transporter EmrE"/>
    <property type="match status" value="1"/>
</dbReference>
<evidence type="ECO:0000313" key="8">
    <source>
        <dbReference type="EMBL" id="MEK8088328.1"/>
    </source>
</evidence>
<feature type="transmembrane region" description="Helical" evidence="6">
    <location>
        <begin position="123"/>
        <end position="140"/>
    </location>
</feature>
<dbReference type="PANTHER" id="PTHR42920">
    <property type="entry name" value="OS03G0707200 PROTEIN-RELATED"/>
    <property type="match status" value="1"/>
</dbReference>
<feature type="transmembrane region" description="Helical" evidence="6">
    <location>
        <begin position="214"/>
        <end position="235"/>
    </location>
</feature>
<dbReference type="InterPro" id="IPR037185">
    <property type="entry name" value="EmrE-like"/>
</dbReference>
<keyword evidence="9" id="KW-1185">Reference proteome</keyword>
<keyword evidence="3 6" id="KW-0812">Transmembrane</keyword>
<feature type="transmembrane region" description="Helical" evidence="6">
    <location>
        <begin position="185"/>
        <end position="202"/>
    </location>
</feature>
<gene>
    <name evidence="8" type="ORF">WOB96_00985</name>
</gene>
<comment type="caution">
    <text evidence="8">The sequence shown here is derived from an EMBL/GenBank/DDBJ whole genome shotgun (WGS) entry which is preliminary data.</text>
</comment>
<dbReference type="RefSeq" id="WP_341369394.1">
    <property type="nucleotide sequence ID" value="NZ_JBBPCO010000001.1"/>
</dbReference>
<dbReference type="Proteomes" id="UP001446205">
    <property type="component" value="Unassembled WGS sequence"/>
</dbReference>
<dbReference type="PANTHER" id="PTHR42920:SF5">
    <property type="entry name" value="EAMA DOMAIN-CONTAINING PROTEIN"/>
    <property type="match status" value="1"/>
</dbReference>
<evidence type="ECO:0000256" key="4">
    <source>
        <dbReference type="ARBA" id="ARBA00022989"/>
    </source>
</evidence>
<evidence type="ECO:0000256" key="3">
    <source>
        <dbReference type="ARBA" id="ARBA00022692"/>
    </source>
</evidence>
<comment type="subcellular location">
    <subcellularLocation>
        <location evidence="1">Cell membrane</location>
        <topology evidence="1">Multi-pass membrane protein</topology>
    </subcellularLocation>
</comment>
<sequence>MTEKKSDWQPIAALLLGATLWGTMWWPLRHFETAGLSGGWMLFASYGLAALVALPWMWRSRRDWRQAPGVLLLLVIFGGWTNVAFSFAVLEGQVVRVLLLFYLAPVWSILGGRIFLGERLSAYRLLAMLIALTGALLVLVHGDPRKLAETPLIRADWLALSAGIAFAATNITLRFSPGMSNANRAGAVWIGVALFALIAVLLESGGTPSVSGVLFLQIALFTLGWLMLATLLIQFGVVHMEVGRSSVIMLFEIIVGAVSAALLAGETIALLEWVGALFIVSAAWLEARDTDQGHPATQP</sequence>
<reference evidence="8 9" key="1">
    <citation type="submission" date="2024-04" db="EMBL/GenBank/DDBJ databases">
        <authorList>
            <person name="Abashina T."/>
            <person name="Shaikin A."/>
        </authorList>
    </citation>
    <scope>NUCLEOTIDE SEQUENCE [LARGE SCALE GENOMIC DNA]</scope>
    <source>
        <strain evidence="8 9">AAFK</strain>
    </source>
</reference>
<accession>A0ABU9D435</accession>
<feature type="transmembrane region" description="Helical" evidence="6">
    <location>
        <begin position="247"/>
        <end position="264"/>
    </location>
</feature>
<dbReference type="EMBL" id="JBBPCO010000001">
    <property type="protein sequence ID" value="MEK8088328.1"/>
    <property type="molecule type" value="Genomic_DNA"/>
</dbReference>
<keyword evidence="4 6" id="KW-1133">Transmembrane helix</keyword>
<evidence type="ECO:0000256" key="5">
    <source>
        <dbReference type="ARBA" id="ARBA00023136"/>
    </source>
</evidence>